<dbReference type="Proteomes" id="UP000319769">
    <property type="component" value="Unassembled WGS sequence"/>
</dbReference>
<keyword evidence="5" id="KW-1185">Reference proteome</keyword>
<evidence type="ECO:0000313" key="4">
    <source>
        <dbReference type="EMBL" id="KAA9164949.1"/>
    </source>
</evidence>
<proteinExistence type="inferred from homology"/>
<dbReference type="OrthoDB" id="256869at2"/>
<protein>
    <recommendedName>
        <fullName evidence="3">Gfo/Idh/MocA-like oxidoreductase N-terminal domain-containing protein</fullName>
    </recommendedName>
</protein>
<evidence type="ECO:0000313" key="5">
    <source>
        <dbReference type="Proteomes" id="UP000319769"/>
    </source>
</evidence>
<dbReference type="Gene3D" id="3.40.50.720">
    <property type="entry name" value="NAD(P)-binding Rossmann-like Domain"/>
    <property type="match status" value="1"/>
</dbReference>
<feature type="domain" description="Gfo/Idh/MocA-like oxidoreductase N-terminal" evidence="3">
    <location>
        <begin position="59"/>
        <end position="158"/>
    </location>
</feature>
<dbReference type="GO" id="GO:0016491">
    <property type="term" value="F:oxidoreductase activity"/>
    <property type="evidence" value="ECO:0007669"/>
    <property type="project" value="UniProtKB-KW"/>
</dbReference>
<reference evidence="4" key="1">
    <citation type="submission" date="2019-09" db="EMBL/GenBank/DDBJ databases">
        <authorList>
            <person name="Teo W.F.A."/>
            <person name="Duangmal K."/>
        </authorList>
    </citation>
    <scope>NUCLEOTIDE SEQUENCE [LARGE SCALE GENOMIC DNA]</scope>
    <source>
        <strain evidence="4">K81G1</strain>
    </source>
</reference>
<dbReference type="InterPro" id="IPR051317">
    <property type="entry name" value="Gfo/Idh/MocA_oxidoreduct"/>
</dbReference>
<gene>
    <name evidence="4" type="ORF">FPZ12_006760</name>
</gene>
<comment type="similarity">
    <text evidence="1">Belongs to the Gfo/Idh/MocA family.</text>
</comment>
<dbReference type="Pfam" id="PF01408">
    <property type="entry name" value="GFO_IDH_MocA"/>
    <property type="match status" value="1"/>
</dbReference>
<dbReference type="PANTHER" id="PTHR43708">
    <property type="entry name" value="CONSERVED EXPRESSED OXIDOREDUCTASE (EUROFUNG)"/>
    <property type="match status" value="1"/>
</dbReference>
<dbReference type="InterPro" id="IPR036291">
    <property type="entry name" value="NAD(P)-bd_dom_sf"/>
</dbReference>
<dbReference type="PANTHER" id="PTHR43708:SF5">
    <property type="entry name" value="CONSERVED EXPRESSED OXIDOREDUCTASE (EUROFUNG)-RELATED"/>
    <property type="match status" value="1"/>
</dbReference>
<keyword evidence="2" id="KW-0560">Oxidoreductase</keyword>
<dbReference type="EMBL" id="VMNW02000006">
    <property type="protein sequence ID" value="KAA9164949.1"/>
    <property type="molecule type" value="Genomic_DNA"/>
</dbReference>
<dbReference type="SUPFAM" id="SSF51735">
    <property type="entry name" value="NAD(P)-binding Rossmann-fold domains"/>
    <property type="match status" value="1"/>
</dbReference>
<accession>A0A5N0VF37</accession>
<evidence type="ECO:0000256" key="1">
    <source>
        <dbReference type="ARBA" id="ARBA00010928"/>
    </source>
</evidence>
<dbReference type="InterPro" id="IPR000683">
    <property type="entry name" value="Gfo/Idh/MocA-like_OxRdtase_N"/>
</dbReference>
<evidence type="ECO:0000256" key="2">
    <source>
        <dbReference type="ARBA" id="ARBA00023002"/>
    </source>
</evidence>
<organism evidence="4 5">
    <name type="scientific">Amycolatopsis acidicola</name>
    <dbReference type="NCBI Taxonomy" id="2596893"/>
    <lineage>
        <taxon>Bacteria</taxon>
        <taxon>Bacillati</taxon>
        <taxon>Actinomycetota</taxon>
        <taxon>Actinomycetes</taxon>
        <taxon>Pseudonocardiales</taxon>
        <taxon>Pseudonocardiaceae</taxon>
        <taxon>Amycolatopsis</taxon>
    </lineage>
</organism>
<comment type="caution">
    <text evidence="4">The sequence shown here is derived from an EMBL/GenBank/DDBJ whole genome shotgun (WGS) entry which is preliminary data.</text>
</comment>
<sequence>MSIRIGVIGTTNSHACQYIGLLNGWRQDIPFPQRLPDGRPSGMMHQAFGTHLREASRLFPESLDFGGARVTRLWSESAEDAKLMELACDVEIVATPADAAQNVDAVMVLSEDPAQHLAHSEPSLTAGLPTFVDKPLAADEAEAEAIDSLARRHGVPWFTGSALRFDAALDGLAQLVEQSYGGVQSIYVQCPLRARLYASHAVEVVGKVMKSFHAVKVSGLSTANNDVVVIDFADGRSATLENNGAVERMSYVAVLQSRLREHIWTCEDVGLMNTRFLKAFLGFARSGVPPVSPEECLASFRLTKHVHQSLGQA</sequence>
<evidence type="ECO:0000259" key="3">
    <source>
        <dbReference type="Pfam" id="PF01408"/>
    </source>
</evidence>
<dbReference type="AlphaFoldDB" id="A0A5N0VF37"/>
<name>A0A5N0VF37_9PSEU</name>
<dbReference type="RefSeq" id="WP_144746611.1">
    <property type="nucleotide sequence ID" value="NZ_VMNW02000006.1"/>
</dbReference>
<dbReference type="GO" id="GO:0000166">
    <property type="term" value="F:nucleotide binding"/>
    <property type="evidence" value="ECO:0007669"/>
    <property type="project" value="InterPro"/>
</dbReference>